<protein>
    <recommendedName>
        <fullName evidence="3">SCAN box domain-containing protein</fullName>
    </recommendedName>
</protein>
<keyword evidence="5" id="KW-1185">Reference proteome</keyword>
<dbReference type="Proteomes" id="UP000594220">
    <property type="component" value="Unplaced"/>
</dbReference>
<name>A0A7M4E7Y2_CROPO</name>
<dbReference type="InterPro" id="IPR050916">
    <property type="entry name" value="SCAN-C2H2_zinc_finger"/>
</dbReference>
<evidence type="ECO:0000256" key="2">
    <source>
        <dbReference type="SAM" id="MobiDB-lite"/>
    </source>
</evidence>
<reference evidence="4" key="1">
    <citation type="submission" date="2025-08" db="UniProtKB">
        <authorList>
            <consortium name="Ensembl"/>
        </authorList>
    </citation>
    <scope>IDENTIFICATION</scope>
</reference>
<dbReference type="PANTHER" id="PTHR45935:SF15">
    <property type="entry name" value="SCAN BOX DOMAIN-CONTAINING PROTEIN"/>
    <property type="match status" value="1"/>
</dbReference>
<dbReference type="InterPro" id="IPR038269">
    <property type="entry name" value="SCAN_sf"/>
</dbReference>
<keyword evidence="1" id="KW-0539">Nucleus</keyword>
<dbReference type="SUPFAM" id="SSF47353">
    <property type="entry name" value="Retrovirus capsid dimerization domain-like"/>
    <property type="match status" value="1"/>
</dbReference>
<accession>A0A7M4E7Y2</accession>
<dbReference type="Gene3D" id="1.10.4020.10">
    <property type="entry name" value="DNA breaking-rejoining enzymes"/>
    <property type="match status" value="1"/>
</dbReference>
<dbReference type="Pfam" id="PF02023">
    <property type="entry name" value="SCAN"/>
    <property type="match status" value="1"/>
</dbReference>
<dbReference type="SMART" id="SM00431">
    <property type="entry name" value="SCAN"/>
    <property type="match status" value="1"/>
</dbReference>
<dbReference type="InterPro" id="IPR003309">
    <property type="entry name" value="SCAN_dom"/>
</dbReference>
<feature type="region of interest" description="Disordered" evidence="2">
    <location>
        <begin position="1"/>
        <end position="46"/>
    </location>
</feature>
<reference evidence="4" key="2">
    <citation type="submission" date="2025-09" db="UniProtKB">
        <authorList>
            <consortium name="Ensembl"/>
        </authorList>
    </citation>
    <scope>IDENTIFICATION</scope>
</reference>
<proteinExistence type="predicted"/>
<dbReference type="Ensembl" id="ENSCPRT00005006349.1">
    <property type="protein sequence ID" value="ENSCPRP00005005404.1"/>
    <property type="gene ID" value="ENSCPRG00005003894.1"/>
</dbReference>
<dbReference type="FunFam" id="1.10.4020.10:FF:000001">
    <property type="entry name" value="zinc finger protein 263 isoform X1"/>
    <property type="match status" value="1"/>
</dbReference>
<dbReference type="PANTHER" id="PTHR45935">
    <property type="entry name" value="PROTEIN ZBED8-RELATED"/>
    <property type="match status" value="1"/>
</dbReference>
<feature type="compositionally biased region" description="Basic and acidic residues" evidence="2">
    <location>
        <begin position="35"/>
        <end position="44"/>
    </location>
</feature>
<evidence type="ECO:0000313" key="5">
    <source>
        <dbReference type="Proteomes" id="UP000594220"/>
    </source>
</evidence>
<evidence type="ECO:0000256" key="1">
    <source>
        <dbReference type="ARBA" id="ARBA00023242"/>
    </source>
</evidence>
<organism evidence="4 5">
    <name type="scientific">Crocodylus porosus</name>
    <name type="common">Saltwater crocodile</name>
    <name type="synonym">Estuarine crocodile</name>
    <dbReference type="NCBI Taxonomy" id="8502"/>
    <lineage>
        <taxon>Eukaryota</taxon>
        <taxon>Metazoa</taxon>
        <taxon>Chordata</taxon>
        <taxon>Craniata</taxon>
        <taxon>Vertebrata</taxon>
        <taxon>Euteleostomi</taxon>
        <taxon>Archelosauria</taxon>
        <taxon>Archosauria</taxon>
        <taxon>Crocodylia</taxon>
        <taxon>Longirostres</taxon>
        <taxon>Crocodylidae</taxon>
        <taxon>Crocodylus</taxon>
    </lineage>
</organism>
<dbReference type="AlphaFoldDB" id="A0A7M4E7Y2"/>
<evidence type="ECO:0000259" key="3">
    <source>
        <dbReference type="PROSITE" id="PS50804"/>
    </source>
</evidence>
<dbReference type="PROSITE" id="PS50804">
    <property type="entry name" value="SCAN_BOX"/>
    <property type="match status" value="1"/>
</dbReference>
<sequence>MILVAAPWMQEQDPGGEARPLAQSPRHSARQKRAPGRDAGEQEMRRRRFRGLRYQEGEGPRRVCSRLRELCRRWLEPQHRSKEQILELVVLEQFLAILPREMQSGQWGRSVETCAEAVTLAEGLHLGPLRTWRCTSRGRSGSCWEMKTRGFTGTRC</sequence>
<dbReference type="GeneTree" id="ENSGT00940000154715"/>
<feature type="domain" description="SCAN box" evidence="3">
    <location>
        <begin position="46"/>
        <end position="125"/>
    </location>
</feature>
<evidence type="ECO:0000313" key="4">
    <source>
        <dbReference type="Ensembl" id="ENSCPRP00005005404.1"/>
    </source>
</evidence>